<gene>
    <name evidence="12" type="ORF">J437_LFUL013080</name>
</gene>
<dbReference type="InterPro" id="IPR013087">
    <property type="entry name" value="Znf_C2H2_type"/>
</dbReference>
<feature type="domain" description="C2H2-type" evidence="10">
    <location>
        <begin position="421"/>
        <end position="448"/>
    </location>
</feature>
<keyword evidence="4 7" id="KW-0863">Zinc-finger</keyword>
<keyword evidence="3" id="KW-0677">Repeat</keyword>
<keyword evidence="5 8" id="KW-0862">Zinc</keyword>
<dbReference type="OrthoDB" id="1095242at2759"/>
<feature type="binding site" evidence="8">
    <location>
        <position position="55"/>
    </location>
    <ligand>
        <name>Zn(2+)</name>
        <dbReference type="ChEBI" id="CHEBI:29105"/>
    </ligand>
</feature>
<dbReference type="FunFam" id="3.30.160.60:FF:000340">
    <property type="entry name" value="zinc finger protein 473 isoform X1"/>
    <property type="match status" value="1"/>
</dbReference>
<feature type="domain" description="C2H2-type" evidence="10">
    <location>
        <begin position="365"/>
        <end position="392"/>
    </location>
</feature>
<feature type="domain" description="C2H2-type" evidence="10">
    <location>
        <begin position="337"/>
        <end position="364"/>
    </location>
</feature>
<dbReference type="Pfam" id="PF00096">
    <property type="entry name" value="zf-C2H2"/>
    <property type="match status" value="5"/>
</dbReference>
<dbReference type="GO" id="GO:0005634">
    <property type="term" value="C:nucleus"/>
    <property type="evidence" value="ECO:0007669"/>
    <property type="project" value="UniProtKB-SubCell"/>
</dbReference>
<evidence type="ECO:0000256" key="3">
    <source>
        <dbReference type="ARBA" id="ARBA00022737"/>
    </source>
</evidence>
<dbReference type="GO" id="GO:0000981">
    <property type="term" value="F:DNA-binding transcription factor activity, RNA polymerase II-specific"/>
    <property type="evidence" value="ECO:0007669"/>
    <property type="project" value="TreeGrafter"/>
</dbReference>
<dbReference type="FunFam" id="3.30.160.60:FF:000744">
    <property type="entry name" value="zinc finger E-box-binding homeobox 1"/>
    <property type="match status" value="1"/>
</dbReference>
<feature type="compositionally biased region" description="Polar residues" evidence="9">
    <location>
        <begin position="250"/>
        <end position="266"/>
    </location>
</feature>
<feature type="domain" description="C2H2-type" evidence="10">
    <location>
        <begin position="393"/>
        <end position="420"/>
    </location>
</feature>
<dbReference type="FunFam" id="3.30.160.60:FF:000706">
    <property type="entry name" value="Zinc finger protein"/>
    <property type="match status" value="1"/>
</dbReference>
<dbReference type="FunFam" id="3.30.160.60:FF:000100">
    <property type="entry name" value="Zinc finger 45-like"/>
    <property type="match status" value="1"/>
</dbReference>
<evidence type="ECO:0000256" key="9">
    <source>
        <dbReference type="SAM" id="MobiDB-lite"/>
    </source>
</evidence>
<dbReference type="PANTHER" id="PTHR24409:SF434">
    <property type="entry name" value="FI01124P-RELATED"/>
    <property type="match status" value="1"/>
</dbReference>
<comment type="caution">
    <text evidence="12">The sequence shown here is derived from an EMBL/GenBank/DDBJ whole genome shotgun (WGS) entry which is preliminary data.</text>
</comment>
<feature type="domain" description="C2H2-type" evidence="10">
    <location>
        <begin position="309"/>
        <end position="336"/>
    </location>
</feature>
<keyword evidence="6" id="KW-0539">Nucleus</keyword>
<dbReference type="PROSITE" id="PS51915">
    <property type="entry name" value="ZAD"/>
    <property type="match status" value="1"/>
</dbReference>
<evidence type="ECO:0000313" key="12">
    <source>
        <dbReference type="EMBL" id="KAG8233080.1"/>
    </source>
</evidence>
<dbReference type="SUPFAM" id="SSF57716">
    <property type="entry name" value="Glucocorticoid receptor-like (DNA-binding domain)"/>
    <property type="match status" value="1"/>
</dbReference>
<dbReference type="EMBL" id="KZ308686">
    <property type="protein sequence ID" value="KAG8233080.1"/>
    <property type="molecule type" value="Genomic_DNA"/>
</dbReference>
<reference evidence="12" key="2">
    <citation type="submission" date="2017-10" db="EMBL/GenBank/DDBJ databases">
        <title>Ladona fulva Genome sequencing and assembly.</title>
        <authorList>
            <person name="Murali S."/>
            <person name="Richards S."/>
            <person name="Bandaranaike D."/>
            <person name="Bellair M."/>
            <person name="Blankenburg K."/>
            <person name="Chao H."/>
            <person name="Dinh H."/>
            <person name="Doddapaneni H."/>
            <person name="Dugan-Rocha S."/>
            <person name="Elkadiri S."/>
            <person name="Gnanaolivu R."/>
            <person name="Hernandez B."/>
            <person name="Skinner E."/>
            <person name="Javaid M."/>
            <person name="Lee S."/>
            <person name="Li M."/>
            <person name="Ming W."/>
            <person name="Munidasa M."/>
            <person name="Muniz J."/>
            <person name="Nguyen L."/>
            <person name="Hughes D."/>
            <person name="Osuji N."/>
            <person name="Pu L.-L."/>
            <person name="Puazo M."/>
            <person name="Qu C."/>
            <person name="Quiroz J."/>
            <person name="Raj R."/>
            <person name="Weissenberger G."/>
            <person name="Xin Y."/>
            <person name="Zou X."/>
            <person name="Han Y."/>
            <person name="Worley K."/>
            <person name="Muzny D."/>
            <person name="Gibbs R."/>
        </authorList>
    </citation>
    <scope>NUCLEOTIDE SEQUENCE</scope>
    <source>
        <strain evidence="12">Sampled in the wild</strain>
    </source>
</reference>
<dbReference type="GO" id="GO:0000977">
    <property type="term" value="F:RNA polymerase II transcription regulatory region sequence-specific DNA binding"/>
    <property type="evidence" value="ECO:0007669"/>
    <property type="project" value="TreeGrafter"/>
</dbReference>
<dbReference type="InterPro" id="IPR036236">
    <property type="entry name" value="Znf_C2H2_sf"/>
</dbReference>
<sequence length="453" mass="51683">MDLLCRVCVKDSQFYCNIYKDPLPDNCLIYEVINDVYDLKIQKEDGLPEFVCVKCLAMVKEFKSYKTIAQKGQLELMLMKQKLESQIDSRQEECFGSSSLHIGTESDEHEAEVVIKEEIFSESSSDDTDAASLDLENTLETNQENVGPVVLKQEVLPFHKDTIQQPMNFGPVVLRQEVVPFPRAAESQPVNFGPVVLRQEVVPFPKDNNAQIVQTPIMPPPGVRIMPDQNSAFLNGVTWFRKDGAGDCVQSSSNRMGKSKVKSNAGNGKMDNVQSEDRKKFACDVCQKSFKTRSALYMHRLIHTGEKPFECPHCGKGFNHRSNLLAHTRIHSEDKRYICDVCEKSFKWRLSLLYHKKSHSGDNPFKCHDCKLRFAEKSHLLAHLQSHSDDRKYACEECGAKFKARSSLNKHASVHSQEKHFTCPKCGKNFRLKEHLRKHLKVHSNENHELLAD</sequence>
<feature type="domain" description="ZAD" evidence="11">
    <location>
        <begin position="3"/>
        <end position="79"/>
    </location>
</feature>
<dbReference type="InterPro" id="IPR012934">
    <property type="entry name" value="Znf_AD"/>
</dbReference>
<reference evidence="12" key="1">
    <citation type="submission" date="2013-04" db="EMBL/GenBank/DDBJ databases">
        <authorList>
            <person name="Qu J."/>
            <person name="Murali S.C."/>
            <person name="Bandaranaike D."/>
            <person name="Bellair M."/>
            <person name="Blankenburg K."/>
            <person name="Chao H."/>
            <person name="Dinh H."/>
            <person name="Doddapaneni H."/>
            <person name="Downs B."/>
            <person name="Dugan-Rocha S."/>
            <person name="Elkadiri S."/>
            <person name="Gnanaolivu R.D."/>
            <person name="Hernandez B."/>
            <person name="Javaid M."/>
            <person name="Jayaseelan J.C."/>
            <person name="Lee S."/>
            <person name="Li M."/>
            <person name="Ming W."/>
            <person name="Munidasa M."/>
            <person name="Muniz J."/>
            <person name="Nguyen L."/>
            <person name="Ongeri F."/>
            <person name="Osuji N."/>
            <person name="Pu L.-L."/>
            <person name="Puazo M."/>
            <person name="Qu C."/>
            <person name="Quiroz J."/>
            <person name="Raj R."/>
            <person name="Weissenberger G."/>
            <person name="Xin Y."/>
            <person name="Zou X."/>
            <person name="Han Y."/>
            <person name="Richards S."/>
            <person name="Worley K."/>
            <person name="Muzny D."/>
            <person name="Gibbs R."/>
        </authorList>
    </citation>
    <scope>NUCLEOTIDE SEQUENCE</scope>
    <source>
        <strain evidence="12">Sampled in the wild</strain>
    </source>
</reference>
<proteinExistence type="predicted"/>
<evidence type="ECO:0000259" key="10">
    <source>
        <dbReference type="PROSITE" id="PS50157"/>
    </source>
</evidence>
<organism evidence="12 13">
    <name type="scientific">Ladona fulva</name>
    <name type="common">Scarce chaser dragonfly</name>
    <name type="synonym">Libellula fulva</name>
    <dbReference type="NCBI Taxonomy" id="123851"/>
    <lineage>
        <taxon>Eukaryota</taxon>
        <taxon>Metazoa</taxon>
        <taxon>Ecdysozoa</taxon>
        <taxon>Arthropoda</taxon>
        <taxon>Hexapoda</taxon>
        <taxon>Insecta</taxon>
        <taxon>Pterygota</taxon>
        <taxon>Palaeoptera</taxon>
        <taxon>Odonata</taxon>
        <taxon>Epiprocta</taxon>
        <taxon>Anisoptera</taxon>
        <taxon>Libelluloidea</taxon>
        <taxon>Libellulidae</taxon>
        <taxon>Ladona</taxon>
    </lineage>
</organism>
<dbReference type="FunFam" id="3.30.160.60:FF:000690">
    <property type="entry name" value="Zinc finger protein 354C"/>
    <property type="match status" value="1"/>
</dbReference>
<dbReference type="PROSITE" id="PS50157">
    <property type="entry name" value="ZINC_FINGER_C2H2_2"/>
    <property type="match status" value="6"/>
</dbReference>
<keyword evidence="13" id="KW-1185">Reference proteome</keyword>
<dbReference type="GO" id="GO:0003682">
    <property type="term" value="F:chromatin binding"/>
    <property type="evidence" value="ECO:0007669"/>
    <property type="project" value="UniProtKB-ARBA"/>
</dbReference>
<dbReference type="SUPFAM" id="SSF57667">
    <property type="entry name" value="beta-beta-alpha zinc fingers"/>
    <property type="match status" value="3"/>
</dbReference>
<keyword evidence="2 8" id="KW-0479">Metal-binding</keyword>
<dbReference type="FunFam" id="3.30.160.60:FF:000065">
    <property type="entry name" value="B-cell CLL/lymphoma 6, member B"/>
    <property type="match status" value="1"/>
</dbReference>
<evidence type="ECO:0000256" key="1">
    <source>
        <dbReference type="ARBA" id="ARBA00004123"/>
    </source>
</evidence>
<dbReference type="Gene3D" id="3.30.160.60">
    <property type="entry name" value="Classic Zinc Finger"/>
    <property type="match status" value="6"/>
</dbReference>
<evidence type="ECO:0000256" key="7">
    <source>
        <dbReference type="PROSITE-ProRule" id="PRU00042"/>
    </source>
</evidence>
<comment type="subcellular location">
    <subcellularLocation>
        <location evidence="1">Nucleus</location>
    </subcellularLocation>
</comment>
<feature type="domain" description="C2H2-type" evidence="10">
    <location>
        <begin position="281"/>
        <end position="308"/>
    </location>
</feature>
<dbReference type="AlphaFoldDB" id="A0A8K0KDV4"/>
<feature type="binding site" evidence="8">
    <location>
        <position position="5"/>
    </location>
    <ligand>
        <name>Zn(2+)</name>
        <dbReference type="ChEBI" id="CHEBI:29105"/>
    </ligand>
</feature>
<feature type="binding site" evidence="8">
    <location>
        <position position="8"/>
    </location>
    <ligand>
        <name>Zn(2+)</name>
        <dbReference type="ChEBI" id="CHEBI:29105"/>
    </ligand>
</feature>
<feature type="binding site" evidence="8">
    <location>
        <position position="52"/>
    </location>
    <ligand>
        <name>Zn(2+)</name>
        <dbReference type="ChEBI" id="CHEBI:29105"/>
    </ligand>
</feature>
<dbReference type="GO" id="GO:0000785">
    <property type="term" value="C:chromatin"/>
    <property type="evidence" value="ECO:0007669"/>
    <property type="project" value="UniProtKB-ARBA"/>
</dbReference>
<dbReference type="PROSITE" id="PS00028">
    <property type="entry name" value="ZINC_FINGER_C2H2_1"/>
    <property type="match status" value="6"/>
</dbReference>
<evidence type="ECO:0000256" key="2">
    <source>
        <dbReference type="ARBA" id="ARBA00022723"/>
    </source>
</evidence>
<protein>
    <submittedName>
        <fullName evidence="12">Uncharacterized protein</fullName>
    </submittedName>
</protein>
<evidence type="ECO:0000256" key="8">
    <source>
        <dbReference type="PROSITE-ProRule" id="PRU01263"/>
    </source>
</evidence>
<dbReference type="SMART" id="SM00355">
    <property type="entry name" value="ZnF_C2H2"/>
    <property type="match status" value="6"/>
</dbReference>
<evidence type="ECO:0000256" key="6">
    <source>
        <dbReference type="ARBA" id="ARBA00023242"/>
    </source>
</evidence>
<dbReference type="Proteomes" id="UP000792457">
    <property type="component" value="Unassembled WGS sequence"/>
</dbReference>
<dbReference type="Pfam" id="PF07776">
    <property type="entry name" value="zf-AD"/>
    <property type="match status" value="1"/>
</dbReference>
<name>A0A8K0KDV4_LADFU</name>
<dbReference type="GO" id="GO:0040029">
    <property type="term" value="P:epigenetic regulation of gene expression"/>
    <property type="evidence" value="ECO:0007669"/>
    <property type="project" value="UniProtKB-ARBA"/>
</dbReference>
<evidence type="ECO:0000313" key="13">
    <source>
        <dbReference type="Proteomes" id="UP000792457"/>
    </source>
</evidence>
<evidence type="ECO:0000256" key="4">
    <source>
        <dbReference type="ARBA" id="ARBA00022771"/>
    </source>
</evidence>
<evidence type="ECO:0000259" key="11">
    <source>
        <dbReference type="PROSITE" id="PS51915"/>
    </source>
</evidence>
<dbReference type="GO" id="GO:0008270">
    <property type="term" value="F:zinc ion binding"/>
    <property type="evidence" value="ECO:0007669"/>
    <property type="project" value="UniProtKB-UniRule"/>
</dbReference>
<dbReference type="PANTHER" id="PTHR24409">
    <property type="entry name" value="ZINC FINGER PROTEIN 142"/>
    <property type="match status" value="1"/>
</dbReference>
<dbReference type="Gene3D" id="3.40.1800.20">
    <property type="match status" value="1"/>
</dbReference>
<feature type="region of interest" description="Disordered" evidence="9">
    <location>
        <begin position="250"/>
        <end position="273"/>
    </location>
</feature>
<dbReference type="SMART" id="SM00868">
    <property type="entry name" value="zf-AD"/>
    <property type="match status" value="1"/>
</dbReference>
<evidence type="ECO:0000256" key="5">
    <source>
        <dbReference type="ARBA" id="ARBA00022833"/>
    </source>
</evidence>
<accession>A0A8K0KDV4</accession>